<name>A0ABQ8XLI6_9EUKA</name>
<organism evidence="7 8">
    <name type="scientific">Anaeramoeba flamelloides</name>
    <dbReference type="NCBI Taxonomy" id="1746091"/>
    <lineage>
        <taxon>Eukaryota</taxon>
        <taxon>Metamonada</taxon>
        <taxon>Anaeramoebidae</taxon>
        <taxon>Anaeramoeba</taxon>
    </lineage>
</organism>
<dbReference type="PROSITE" id="PS00108">
    <property type="entry name" value="PROTEIN_KINASE_ST"/>
    <property type="match status" value="1"/>
</dbReference>
<feature type="region of interest" description="Disordered" evidence="5">
    <location>
        <begin position="387"/>
        <end position="410"/>
    </location>
</feature>
<feature type="region of interest" description="Disordered" evidence="5">
    <location>
        <begin position="931"/>
        <end position="990"/>
    </location>
</feature>
<accession>A0ABQ8XLI6</accession>
<evidence type="ECO:0000256" key="3">
    <source>
        <dbReference type="ARBA" id="ARBA00022840"/>
    </source>
</evidence>
<evidence type="ECO:0000313" key="7">
    <source>
        <dbReference type="EMBL" id="KAJ6233498.1"/>
    </source>
</evidence>
<evidence type="ECO:0000259" key="6">
    <source>
        <dbReference type="PROSITE" id="PS50011"/>
    </source>
</evidence>
<dbReference type="Gene3D" id="1.10.510.10">
    <property type="entry name" value="Transferase(Phosphotransferase) domain 1"/>
    <property type="match status" value="1"/>
</dbReference>
<sequence length="990" mass="117125">MFVSQIIREKWEVKQQIGHGGFGQIYLSEDLETGQEIAIKFEKIKKKQSLRLEALVLNKMQNSIYSPHLFRFGRHNDYYYLAMELLGLNLADLRRCVPKNRFSLQTTLMLSIDMITAIQEIHKIGFVHRDIKPSNFVMSFAKRVNKEHTTHYSRCCIIDYGLSRKYLQSNGIIREPRGTAGFRGTARYASINSHHLKELGRVDDLRSLFYLIVEFMTGYLPWSKMKDKDKIFKEKLTNSFVNLLKYLPKEFQLFYDHLQDLTFKDEPNYNYLRSLMKKALKMAGYVRGLRYDWEIFFNDLNKNIQYKKFFLNIIDKNNNNINDDDPNKKLLKFIEVPTFKQMRKISKRNKELIFQSIEIKLPNFNKPIKKNVLNRKNIQRIRSQSFNMPKNPYTKKHKPDPKNLEISSELENDQLYKDSDVCTPIENRDEISSKSIPLEEVSIDEIIGDEFSGINEKEEEQEEEENDSFGMKKKKEILNHNGANNNNNISNNNDFEKAVELPLINEEFINVLTGLPYDNYSKVISKQKNINDSKSLSTSYPKNKHNTETQIYHNLDYEWWKKEQINVLDQEFIDVLLQTKIESESKEFQLNFNNKKTNFNVKNGNNHSKREEQEEQENPEEEYEQQEEYEEGHEQEEREQEPEEQEQEPEEQEQEQEIILDKNNKQKIKHKQIQTRQKIKKKITMPPKKTETDQQQNPIVLRKKSKIQSQKNISIIKKKKLTNNQQNKIIHLKKNLKTNKNSNQPILNTKRKIILNNKKKILNNPNRKKKIIKNNGNKKYINKRENSRSRTKQTSTYKYRSKSISTQRINRAGTDKNPTKVIKPKLISNRSRSNEIKRQNKNKSTAKITPIIRKKKVRNLLINNQKKVLRSNCNNQNKTIIKKNEFKRNIPKKKILSKNRPKLIPKNQKIQSNSNLKKKNNTKILKKNIHQKKKISSTNPNTKPKGKVNIKPKKRKNVNKMVNDKLSQTVENNLSDSNKLKKKSSIKIDN</sequence>
<keyword evidence="8" id="KW-1185">Reference proteome</keyword>
<proteinExistence type="predicted"/>
<dbReference type="SMART" id="SM00220">
    <property type="entry name" value="S_TKc"/>
    <property type="match status" value="1"/>
</dbReference>
<dbReference type="GO" id="GO:0016301">
    <property type="term" value="F:kinase activity"/>
    <property type="evidence" value="ECO:0007669"/>
    <property type="project" value="UniProtKB-KW"/>
</dbReference>
<dbReference type="SUPFAM" id="SSF56112">
    <property type="entry name" value="Protein kinase-like (PK-like)"/>
    <property type="match status" value="1"/>
</dbReference>
<evidence type="ECO:0000313" key="8">
    <source>
        <dbReference type="Proteomes" id="UP001150062"/>
    </source>
</evidence>
<comment type="caution">
    <text evidence="7">The sequence shown here is derived from an EMBL/GenBank/DDBJ whole genome shotgun (WGS) entry which is preliminary data.</text>
</comment>
<dbReference type="InterPro" id="IPR000719">
    <property type="entry name" value="Prot_kinase_dom"/>
</dbReference>
<dbReference type="InterPro" id="IPR050235">
    <property type="entry name" value="CK1_Ser-Thr_kinase"/>
</dbReference>
<feature type="compositionally biased region" description="Acidic residues" evidence="5">
    <location>
        <begin position="613"/>
        <end position="658"/>
    </location>
</feature>
<evidence type="ECO:0000256" key="5">
    <source>
        <dbReference type="SAM" id="MobiDB-lite"/>
    </source>
</evidence>
<dbReference type="InterPro" id="IPR011009">
    <property type="entry name" value="Kinase-like_dom_sf"/>
</dbReference>
<feature type="region of interest" description="Disordered" evidence="5">
    <location>
        <begin position="596"/>
        <end position="698"/>
    </location>
</feature>
<keyword evidence="2 4" id="KW-0547">Nucleotide-binding</keyword>
<dbReference type="Pfam" id="PF00069">
    <property type="entry name" value="Pkinase"/>
    <property type="match status" value="1"/>
</dbReference>
<dbReference type="EMBL" id="JAOAOG010000276">
    <property type="protein sequence ID" value="KAJ6233498.1"/>
    <property type="molecule type" value="Genomic_DNA"/>
</dbReference>
<feature type="compositionally biased region" description="Polar residues" evidence="5">
    <location>
        <begin position="792"/>
        <end position="802"/>
    </location>
</feature>
<feature type="region of interest" description="Disordered" evidence="5">
    <location>
        <begin position="783"/>
        <end position="802"/>
    </location>
</feature>
<feature type="binding site" evidence="4">
    <location>
        <position position="40"/>
    </location>
    <ligand>
        <name>ATP</name>
        <dbReference type="ChEBI" id="CHEBI:30616"/>
    </ligand>
</feature>
<gene>
    <name evidence="7" type="ORF">M0813_29804</name>
</gene>
<reference evidence="7" key="1">
    <citation type="submission" date="2022-08" db="EMBL/GenBank/DDBJ databases">
        <title>Novel sulfate-reducing endosymbionts in the free-living metamonad Anaeramoeba.</title>
        <authorList>
            <person name="Jerlstrom-Hultqvist J."/>
            <person name="Cepicka I."/>
            <person name="Gallot-Lavallee L."/>
            <person name="Salas-Leiva D."/>
            <person name="Curtis B.A."/>
            <person name="Zahonova K."/>
            <person name="Pipaliya S."/>
            <person name="Dacks J."/>
            <person name="Roger A.J."/>
        </authorList>
    </citation>
    <scope>NUCLEOTIDE SEQUENCE</scope>
    <source>
        <strain evidence="7">Schooner1</strain>
    </source>
</reference>
<keyword evidence="7" id="KW-0808">Transferase</keyword>
<dbReference type="PROSITE" id="PS50011">
    <property type="entry name" value="PROTEIN_KINASE_DOM"/>
    <property type="match status" value="1"/>
</dbReference>
<keyword evidence="3 4" id="KW-0067">ATP-binding</keyword>
<dbReference type="PANTHER" id="PTHR11909">
    <property type="entry name" value="CASEIN KINASE-RELATED"/>
    <property type="match status" value="1"/>
</dbReference>
<dbReference type="InterPro" id="IPR017441">
    <property type="entry name" value="Protein_kinase_ATP_BS"/>
</dbReference>
<feature type="compositionally biased region" description="Basic residues" evidence="5">
    <location>
        <begin position="665"/>
        <end position="683"/>
    </location>
</feature>
<protein>
    <recommendedName>
        <fullName evidence="1">non-specific serine/threonine protein kinase</fullName>
        <ecNumber evidence="1">2.7.11.1</ecNumber>
    </recommendedName>
</protein>
<dbReference type="PROSITE" id="PS00107">
    <property type="entry name" value="PROTEIN_KINASE_ATP"/>
    <property type="match status" value="1"/>
</dbReference>
<evidence type="ECO:0000256" key="2">
    <source>
        <dbReference type="ARBA" id="ARBA00022741"/>
    </source>
</evidence>
<dbReference type="Proteomes" id="UP001150062">
    <property type="component" value="Unassembled WGS sequence"/>
</dbReference>
<feature type="compositionally biased region" description="Basic residues" evidence="5">
    <location>
        <begin position="944"/>
        <end position="958"/>
    </location>
</feature>
<evidence type="ECO:0000256" key="1">
    <source>
        <dbReference type="ARBA" id="ARBA00012513"/>
    </source>
</evidence>
<evidence type="ECO:0000256" key="4">
    <source>
        <dbReference type="PROSITE-ProRule" id="PRU10141"/>
    </source>
</evidence>
<feature type="compositionally biased region" description="Basic residues" evidence="5">
    <location>
        <begin position="980"/>
        <end position="990"/>
    </location>
</feature>
<dbReference type="EC" id="2.7.11.1" evidence="1"/>
<feature type="compositionally biased region" description="Low complexity" evidence="5">
    <location>
        <begin position="596"/>
        <end position="606"/>
    </location>
</feature>
<dbReference type="InterPro" id="IPR008271">
    <property type="entry name" value="Ser/Thr_kinase_AS"/>
</dbReference>
<keyword evidence="7" id="KW-0418">Kinase</keyword>
<feature type="domain" description="Protein kinase" evidence="6">
    <location>
        <begin position="11"/>
        <end position="280"/>
    </location>
</feature>